<feature type="region of interest" description="Disordered" evidence="1">
    <location>
        <begin position="374"/>
        <end position="393"/>
    </location>
</feature>
<protein>
    <submittedName>
        <fullName evidence="2">Uncharacterized protein</fullName>
    </submittedName>
</protein>
<dbReference type="Proteomes" id="UP000275267">
    <property type="component" value="Unassembled WGS sequence"/>
</dbReference>
<feature type="region of interest" description="Disordered" evidence="1">
    <location>
        <begin position="403"/>
        <end position="434"/>
    </location>
</feature>
<organism evidence="2 3">
    <name type="scientific">Panicum miliaceum</name>
    <name type="common">Proso millet</name>
    <name type="synonym">Broomcorn millet</name>
    <dbReference type="NCBI Taxonomy" id="4540"/>
    <lineage>
        <taxon>Eukaryota</taxon>
        <taxon>Viridiplantae</taxon>
        <taxon>Streptophyta</taxon>
        <taxon>Embryophyta</taxon>
        <taxon>Tracheophyta</taxon>
        <taxon>Spermatophyta</taxon>
        <taxon>Magnoliopsida</taxon>
        <taxon>Liliopsida</taxon>
        <taxon>Poales</taxon>
        <taxon>Poaceae</taxon>
        <taxon>PACMAD clade</taxon>
        <taxon>Panicoideae</taxon>
        <taxon>Panicodae</taxon>
        <taxon>Paniceae</taxon>
        <taxon>Panicinae</taxon>
        <taxon>Panicum</taxon>
        <taxon>Panicum sect. Panicum</taxon>
    </lineage>
</organism>
<proteinExistence type="predicted"/>
<gene>
    <name evidence="2" type="ORF">C2845_PM04G08000</name>
</gene>
<feature type="compositionally biased region" description="Basic and acidic residues" evidence="1">
    <location>
        <begin position="403"/>
        <end position="413"/>
    </location>
</feature>
<comment type="caution">
    <text evidence="2">The sequence shown here is derived from an EMBL/GenBank/DDBJ whole genome shotgun (WGS) entry which is preliminary data.</text>
</comment>
<feature type="region of interest" description="Disordered" evidence="1">
    <location>
        <begin position="446"/>
        <end position="475"/>
    </location>
</feature>
<dbReference type="AlphaFoldDB" id="A0A3L6QMB9"/>
<evidence type="ECO:0000313" key="3">
    <source>
        <dbReference type="Proteomes" id="UP000275267"/>
    </source>
</evidence>
<evidence type="ECO:0000256" key="1">
    <source>
        <dbReference type="SAM" id="MobiDB-lite"/>
    </source>
</evidence>
<keyword evidence="3" id="KW-1185">Reference proteome</keyword>
<evidence type="ECO:0000313" key="2">
    <source>
        <dbReference type="EMBL" id="RLM84933.1"/>
    </source>
</evidence>
<feature type="compositionally biased region" description="Basic and acidic residues" evidence="1">
    <location>
        <begin position="306"/>
        <end position="316"/>
    </location>
</feature>
<sequence>MTKKTRIMRQLPMMRLVMQQREAIGSGGHASSPTAAPPPDPAVGAGMAVDPKMRHVAIRCSPSKFIEIVKALDDNLKGQVCAKNFGALLFFKTHSLDRQLLSCLMRKLNPKTMKLEVGGGKEIAITEHSIWELGGQICGSAYNPKLGIKVSDILDGFKNRTPTGNLGLRAFFMCAFQSLLFFNTDSYIRLEDMLYVDNLQHDLNTQPFALPRCCFLDTKTIDSIAMMDRRRDVPAGLLSLPRSIADTCYNVPAIVPAAADAFVAAPALQVDHGSSAAAVTPPENPHNSRPWTHRPGTAMLTSRKQAYQDHTSKEDTLGNDACGAPPGDVPNIGISANAGSADNQTIEIETASHTASPDPNKEHVVRDVVNETTDMEMASRTAPPEPNKELVGDALGDNKTTEIEQETQNKEADSAALGDVPNLRTSASAGTSDLGKYANEEISKLKSSVPGETDSSAAAVDPKFSEDPIDEINSQTPPVRLSQEELEQSSQDFNQFQKMIFKHVGQRLKKRPKKYISPFKISGCRPKVPLAKALALTNKITSNEKLKEWQLFVMMTLSTRKIRWDTFKGMIYRIELMHYLIFHPLNQADLPDELDVYRLGGRKIEWNELQ</sequence>
<reference evidence="3" key="1">
    <citation type="journal article" date="2019" name="Nat. Commun.">
        <title>The genome of broomcorn millet.</title>
        <authorList>
            <person name="Zou C."/>
            <person name="Miki D."/>
            <person name="Li D."/>
            <person name="Tang Q."/>
            <person name="Xiao L."/>
            <person name="Rajput S."/>
            <person name="Deng P."/>
            <person name="Jia W."/>
            <person name="Huang R."/>
            <person name="Zhang M."/>
            <person name="Sun Y."/>
            <person name="Hu J."/>
            <person name="Fu X."/>
            <person name="Schnable P.S."/>
            <person name="Li F."/>
            <person name="Zhang H."/>
            <person name="Feng B."/>
            <person name="Zhu X."/>
            <person name="Liu R."/>
            <person name="Schnable J.C."/>
            <person name="Zhu J.-K."/>
            <person name="Zhang H."/>
        </authorList>
    </citation>
    <scope>NUCLEOTIDE SEQUENCE [LARGE SCALE GENOMIC DNA]</scope>
</reference>
<dbReference type="EMBL" id="PQIB02000011">
    <property type="protein sequence ID" value="RLM84933.1"/>
    <property type="molecule type" value="Genomic_DNA"/>
</dbReference>
<feature type="region of interest" description="Disordered" evidence="1">
    <location>
        <begin position="275"/>
        <end position="338"/>
    </location>
</feature>
<accession>A0A3L6QMB9</accession>
<name>A0A3L6QMB9_PANMI</name>